<sequence>MDLRSLEIIASINSVVDEILSVEHGRITQMSVMTAAQQSPSEFAKKTREKWFSGNLILNNKI</sequence>
<evidence type="ECO:0000313" key="1">
    <source>
        <dbReference type="Proteomes" id="UP000887565"/>
    </source>
</evidence>
<reference evidence="2" key="1">
    <citation type="submission" date="2022-11" db="UniProtKB">
        <authorList>
            <consortium name="WormBaseParasite"/>
        </authorList>
    </citation>
    <scope>IDENTIFICATION</scope>
</reference>
<name>A0A915LD32_ROMCU</name>
<proteinExistence type="predicted"/>
<dbReference type="Proteomes" id="UP000887565">
    <property type="component" value="Unplaced"/>
</dbReference>
<protein>
    <submittedName>
        <fullName evidence="2">Uncharacterized protein</fullName>
    </submittedName>
</protein>
<evidence type="ECO:0000313" key="2">
    <source>
        <dbReference type="WBParaSite" id="nRc.2.0.1.t47736-RA"/>
    </source>
</evidence>
<keyword evidence="1" id="KW-1185">Reference proteome</keyword>
<dbReference type="AlphaFoldDB" id="A0A915LD32"/>
<dbReference type="WBParaSite" id="nRc.2.0.1.t47736-RA">
    <property type="protein sequence ID" value="nRc.2.0.1.t47736-RA"/>
    <property type="gene ID" value="nRc.2.0.1.g47736"/>
</dbReference>
<organism evidence="1 2">
    <name type="scientific">Romanomermis culicivorax</name>
    <name type="common">Nematode worm</name>
    <dbReference type="NCBI Taxonomy" id="13658"/>
    <lineage>
        <taxon>Eukaryota</taxon>
        <taxon>Metazoa</taxon>
        <taxon>Ecdysozoa</taxon>
        <taxon>Nematoda</taxon>
        <taxon>Enoplea</taxon>
        <taxon>Dorylaimia</taxon>
        <taxon>Mermithida</taxon>
        <taxon>Mermithoidea</taxon>
        <taxon>Mermithidae</taxon>
        <taxon>Romanomermis</taxon>
    </lineage>
</organism>
<accession>A0A915LD32</accession>